<gene>
    <name evidence="3" type="ORF">OXX778_LOCUS10820</name>
</gene>
<evidence type="ECO:0000313" key="3">
    <source>
        <dbReference type="EMBL" id="CAF0889228.1"/>
    </source>
</evidence>
<dbReference type="AlphaFoldDB" id="A0A813YVA6"/>
<proteinExistence type="predicted"/>
<sequence length="124" mass="13846">MNITLNKILYFLFISFLFFDNINCAAKCYYCRGSECVLSEQVCRNSFSFCQYITTTTGGVSVIEKGCATSCQDGLTKSFGPTSIVYRCCSSDLCNSAQSFLGFQSIQKIIALISTGFIFKWLFL</sequence>
<dbReference type="Gene3D" id="2.10.60.10">
    <property type="entry name" value="CD59"/>
    <property type="match status" value="1"/>
</dbReference>
<dbReference type="Proteomes" id="UP000663879">
    <property type="component" value="Unassembled WGS sequence"/>
</dbReference>
<feature type="chain" id="PRO_5032531922" description="Snake toxin/toxin-like domain-containing protein" evidence="1">
    <location>
        <begin position="25"/>
        <end position="124"/>
    </location>
</feature>
<dbReference type="InterPro" id="IPR035076">
    <property type="entry name" value="Toxin/TOLIP"/>
</dbReference>
<feature type="signal peptide" evidence="1">
    <location>
        <begin position="1"/>
        <end position="24"/>
    </location>
</feature>
<dbReference type="OrthoDB" id="5945173at2759"/>
<reference evidence="3" key="1">
    <citation type="submission" date="2021-02" db="EMBL/GenBank/DDBJ databases">
        <authorList>
            <person name="Nowell W R."/>
        </authorList>
    </citation>
    <scope>NUCLEOTIDE SEQUENCE</scope>
    <source>
        <strain evidence="3">Ploen Becks lab</strain>
    </source>
</reference>
<feature type="domain" description="Snake toxin/toxin-like" evidence="2">
    <location>
        <begin position="27"/>
        <end position="95"/>
    </location>
</feature>
<protein>
    <recommendedName>
        <fullName evidence="2">Snake toxin/toxin-like domain-containing protein</fullName>
    </recommendedName>
</protein>
<evidence type="ECO:0000256" key="1">
    <source>
        <dbReference type="SAM" id="SignalP"/>
    </source>
</evidence>
<dbReference type="EMBL" id="CAJNOC010001764">
    <property type="protein sequence ID" value="CAF0889228.1"/>
    <property type="molecule type" value="Genomic_DNA"/>
</dbReference>
<evidence type="ECO:0000259" key="2">
    <source>
        <dbReference type="Pfam" id="PF00087"/>
    </source>
</evidence>
<evidence type="ECO:0000313" key="4">
    <source>
        <dbReference type="Proteomes" id="UP000663879"/>
    </source>
</evidence>
<comment type="caution">
    <text evidence="3">The sequence shown here is derived from an EMBL/GenBank/DDBJ whole genome shotgun (WGS) entry which is preliminary data.</text>
</comment>
<keyword evidence="4" id="KW-1185">Reference proteome</keyword>
<keyword evidence="1" id="KW-0732">Signal</keyword>
<dbReference type="Pfam" id="PF00087">
    <property type="entry name" value="Toxin_TOLIP"/>
    <property type="match status" value="1"/>
</dbReference>
<dbReference type="InterPro" id="IPR045860">
    <property type="entry name" value="Snake_toxin-like_sf"/>
</dbReference>
<accession>A0A813YVA6</accession>
<name>A0A813YVA6_9BILA</name>
<dbReference type="SUPFAM" id="SSF57302">
    <property type="entry name" value="Snake toxin-like"/>
    <property type="match status" value="1"/>
</dbReference>
<organism evidence="3 4">
    <name type="scientific">Brachionus calyciflorus</name>
    <dbReference type="NCBI Taxonomy" id="104777"/>
    <lineage>
        <taxon>Eukaryota</taxon>
        <taxon>Metazoa</taxon>
        <taxon>Spiralia</taxon>
        <taxon>Gnathifera</taxon>
        <taxon>Rotifera</taxon>
        <taxon>Eurotatoria</taxon>
        <taxon>Monogononta</taxon>
        <taxon>Pseudotrocha</taxon>
        <taxon>Ploima</taxon>
        <taxon>Brachionidae</taxon>
        <taxon>Brachionus</taxon>
    </lineage>
</organism>